<evidence type="ECO:0000313" key="1">
    <source>
        <dbReference type="EMBL" id="WFG74146.1"/>
    </source>
</evidence>
<name>A0A9Y1QZN5_9CAUD</name>
<keyword evidence="2" id="KW-1185">Reference proteome</keyword>
<evidence type="ECO:0008006" key="3">
    <source>
        <dbReference type="Google" id="ProtNLM"/>
    </source>
</evidence>
<dbReference type="Gene3D" id="3.90.75.20">
    <property type="match status" value="1"/>
</dbReference>
<evidence type="ECO:0000313" key="2">
    <source>
        <dbReference type="Proteomes" id="UP001213466"/>
    </source>
</evidence>
<gene>
    <name evidence="1" type="ORF">DOEKDBNA_00105</name>
</gene>
<accession>A0A9Y1QZN5</accession>
<organism evidence="1 2">
    <name type="scientific">Pseudomonas phage SPA01</name>
    <dbReference type="NCBI Taxonomy" id="3003719"/>
    <lineage>
        <taxon>Viruses</taxon>
        <taxon>Duplodnaviria</taxon>
        <taxon>Heunggongvirae</taxon>
        <taxon>Uroviricota</taxon>
        <taxon>Caudoviricetes</taxon>
        <taxon>Vandenendeviridae</taxon>
        <taxon>Skurskavirinae</taxon>
        <taxon>Pakpunavirus</taxon>
        <taxon>Pakpunavirus SPA01</taxon>
    </lineage>
</organism>
<dbReference type="SUPFAM" id="SSF54060">
    <property type="entry name" value="His-Me finger endonucleases"/>
    <property type="match status" value="1"/>
</dbReference>
<sequence length="154" mass="17880">MKSERTERFTEKRGKKLSPSDNGRGYLIVGLMIDGKRRTFGVHKLVALAYVENPHNLPEVNHKDGCKRNNHYKNLEWCTRGDNILHAYEANLRSAKGTDNARCKTDIETVRDICWALEQGYTAAQCRDRGYDYNLVRSIKARKTWKHVSKDYSF</sequence>
<dbReference type="Proteomes" id="UP001213466">
    <property type="component" value="Segment"/>
</dbReference>
<protein>
    <recommendedName>
        <fullName evidence="3">HNH endonuclease</fullName>
    </recommendedName>
</protein>
<dbReference type="EMBL" id="OP875100">
    <property type="protein sequence ID" value="WFG74146.1"/>
    <property type="molecule type" value="Genomic_DNA"/>
</dbReference>
<dbReference type="InterPro" id="IPR044925">
    <property type="entry name" value="His-Me_finger_sf"/>
</dbReference>
<proteinExistence type="predicted"/>
<reference evidence="1 2" key="1">
    <citation type="submission" date="2022-11" db="EMBL/GenBank/DDBJ databases">
        <authorList>
            <person name="Naknaen A."/>
            <person name="Wannasrichan W."/>
            <person name="Poochit P."/>
            <person name="Chaikeeratisak V."/>
        </authorList>
    </citation>
    <scope>NUCLEOTIDE SEQUENCE [LARGE SCALE GENOMIC DNA]</scope>
</reference>